<dbReference type="EMBL" id="VKLW01000001">
    <property type="protein sequence ID" value="TYK35698.1"/>
    <property type="molecule type" value="Genomic_DNA"/>
</dbReference>
<dbReference type="InterPro" id="IPR024302">
    <property type="entry name" value="SusD-like"/>
</dbReference>
<dbReference type="Proteomes" id="UP000324383">
    <property type="component" value="Unassembled WGS sequence"/>
</dbReference>
<name>A0A5D3EIL4_9BACE</name>
<evidence type="ECO:0000313" key="3">
    <source>
        <dbReference type="Proteomes" id="UP000324383"/>
    </source>
</evidence>
<dbReference type="AlphaFoldDB" id="A0A5D3EIL4"/>
<dbReference type="RefSeq" id="WP_148730112.1">
    <property type="nucleotide sequence ID" value="NZ_JADRFY010000006.1"/>
</dbReference>
<keyword evidence="1" id="KW-0732">Signal</keyword>
<feature type="signal peptide" evidence="1">
    <location>
        <begin position="1"/>
        <end position="27"/>
    </location>
</feature>
<keyword evidence="2" id="KW-0449">Lipoprotein</keyword>
<protein>
    <submittedName>
        <fullName evidence="2">SusD/RagB family nutrient-binding outer membrane lipoprotein</fullName>
    </submittedName>
</protein>
<organism evidence="2 3">
    <name type="scientific">Bacteroides pyogenes</name>
    <dbReference type="NCBI Taxonomy" id="310300"/>
    <lineage>
        <taxon>Bacteria</taxon>
        <taxon>Pseudomonadati</taxon>
        <taxon>Bacteroidota</taxon>
        <taxon>Bacteroidia</taxon>
        <taxon>Bacteroidales</taxon>
        <taxon>Bacteroidaceae</taxon>
        <taxon>Bacteroides</taxon>
    </lineage>
</organism>
<feature type="chain" id="PRO_5030116326" evidence="1">
    <location>
        <begin position="28"/>
        <end position="525"/>
    </location>
</feature>
<reference evidence="2 3" key="1">
    <citation type="submission" date="2019-07" db="EMBL/GenBank/DDBJ databases">
        <title>Draft Genome Sequences of Bacteroides pyogenes Strains Isolated from the Uterus Holstein Dairy Cows with Metritis.</title>
        <authorList>
            <person name="Cunha F."/>
            <person name="Galvao K.N."/>
            <person name="Jeon S.J."/>
            <person name="Jeong K.C."/>
        </authorList>
    </citation>
    <scope>NUCLEOTIDE SEQUENCE [LARGE SCALE GENOMIC DNA]</scope>
    <source>
        <strain evidence="2 3">KG-31</strain>
    </source>
</reference>
<evidence type="ECO:0000313" key="2">
    <source>
        <dbReference type="EMBL" id="TYK35698.1"/>
    </source>
</evidence>
<keyword evidence="3" id="KW-1185">Reference proteome</keyword>
<comment type="caution">
    <text evidence="2">The sequence shown here is derived from an EMBL/GenBank/DDBJ whole genome shotgun (WGS) entry which is preliminary data.</text>
</comment>
<sequence length="525" mass="58211">MNISKNIQFAKCCAAIMLLASCTGSFEDYNTNPYGVTQEEMRGDNAGAGSNLQGMIPVLVQGQQNASQMVDQMIGSEYGAHISAIATWGNKGNYYTYNPSVAWLNDSPFTRIFPQIYTGFFKIKEESGEGSLLYAWAQILRVAGSLRISDCYGPIPYSKVTGEKTTVPYDDMEALYNNMFADLDAAINVMTVASNEADGAVSMAAFDKVYGADLKKWVKFANTLKLRMALRLVNVNESLGKQKAQEAIMGGLMNSASDAAYSSYNDGMNPYYRSAFTWAQGKGEMAVSANLTSYLHGYKDPRLEKYVQDAANGKGKIGVRNGIYLNNETAANYSQFSKPNIQINDKLLVMSASEAYFLHAEAALRGWVETKDKAKEYYEKGVAVSMEERGAVFTSAYFDGSSKPEEYKDPLQSSYSHDPVSSISTLYKTTDAFEANLERILVQKWLANFPNGWETWVDIRRTGYPKFFPVVKNLNQDGVSSVRGMRRISYPQSEYNTNEVNVKAAVVMLKGADNAATDLWWAKKN</sequence>
<dbReference type="InterPro" id="IPR011990">
    <property type="entry name" value="TPR-like_helical_dom_sf"/>
</dbReference>
<dbReference type="Gene3D" id="1.25.40.390">
    <property type="match status" value="1"/>
</dbReference>
<dbReference type="SUPFAM" id="SSF48452">
    <property type="entry name" value="TPR-like"/>
    <property type="match status" value="1"/>
</dbReference>
<evidence type="ECO:0000256" key="1">
    <source>
        <dbReference type="SAM" id="SignalP"/>
    </source>
</evidence>
<accession>A0A5D3EIL4</accession>
<proteinExistence type="predicted"/>
<dbReference type="Pfam" id="PF12741">
    <property type="entry name" value="SusD-like"/>
    <property type="match status" value="1"/>
</dbReference>
<gene>
    <name evidence="2" type="ORF">FNJ60_00915</name>
</gene>
<dbReference type="PROSITE" id="PS51257">
    <property type="entry name" value="PROKAR_LIPOPROTEIN"/>
    <property type="match status" value="1"/>
</dbReference>